<organism evidence="1 2">
    <name type="scientific">Penicillium solitum</name>
    <dbReference type="NCBI Taxonomy" id="60172"/>
    <lineage>
        <taxon>Eukaryota</taxon>
        <taxon>Fungi</taxon>
        <taxon>Dikarya</taxon>
        <taxon>Ascomycota</taxon>
        <taxon>Pezizomycotina</taxon>
        <taxon>Eurotiomycetes</taxon>
        <taxon>Eurotiomycetidae</taxon>
        <taxon>Eurotiales</taxon>
        <taxon>Aspergillaceae</taxon>
        <taxon>Penicillium</taxon>
    </lineage>
</organism>
<dbReference type="AlphaFoldDB" id="A0A1V6QDT3"/>
<proteinExistence type="predicted"/>
<evidence type="ECO:0008006" key="3">
    <source>
        <dbReference type="Google" id="ProtNLM"/>
    </source>
</evidence>
<evidence type="ECO:0000313" key="1">
    <source>
        <dbReference type="EMBL" id="OQD87364.1"/>
    </source>
</evidence>
<evidence type="ECO:0000313" key="2">
    <source>
        <dbReference type="Proteomes" id="UP000191612"/>
    </source>
</evidence>
<protein>
    <recommendedName>
        <fullName evidence="3">Arrestin-like N-terminal domain-containing protein</fullName>
    </recommendedName>
</protein>
<sequence length="426" mass="47591">MSRNDRRDVRAATRGDDKLKFDVAAPPGWSFTPGDTIIGNLVRRAHIVTSEATVTLTLSSRIHTQLTPPGKEKKVSDDWHLLYPREEVIFRGPLHLPEGSNESLSWPFSLRIPTKPVDMLRKKFAQAGSFLALDGDQTTHHPLPGTFRTLGSDSGLASGCFIEYYLSAKLKYNFGSPQVCSATWKVDIRHPVGVVEKSQLERVTRLSIEGKVQSQRLLPATSDAKLSLKQKTQKLFGSSKVPKFYYQVDLASPRILKLGDAHNLPLVLHIAPLEDKTSDSLKGTTQEARINWIKLSLVCYTDIIVTGCPPFGTVHKDRHRFSLNLHLEKVFDSLESPLILPLGHQNASINIGDMFQLVLHSTGLTSSDLRLHDMTPIYPDFVTYNIKHTHAIDWKISITIAGETQVFNKSVPLKVLKETKICEHPA</sequence>
<name>A0A1V6QDT3_9EURO</name>
<dbReference type="Proteomes" id="UP000191612">
    <property type="component" value="Unassembled WGS sequence"/>
</dbReference>
<gene>
    <name evidence="1" type="ORF">PENSOL_c079G03338</name>
</gene>
<comment type="caution">
    <text evidence="1">The sequence shown here is derived from an EMBL/GenBank/DDBJ whole genome shotgun (WGS) entry which is preliminary data.</text>
</comment>
<accession>A0A1V6QDT3</accession>
<dbReference type="EMBL" id="MDYO01000079">
    <property type="protein sequence ID" value="OQD87364.1"/>
    <property type="molecule type" value="Genomic_DNA"/>
</dbReference>
<reference evidence="2" key="1">
    <citation type="journal article" date="2017" name="Nat. Microbiol.">
        <title>Global analysis of biosynthetic gene clusters reveals vast potential of secondary metabolite production in Penicillium species.</title>
        <authorList>
            <person name="Nielsen J.C."/>
            <person name="Grijseels S."/>
            <person name="Prigent S."/>
            <person name="Ji B."/>
            <person name="Dainat J."/>
            <person name="Nielsen K.F."/>
            <person name="Frisvad J.C."/>
            <person name="Workman M."/>
            <person name="Nielsen J."/>
        </authorList>
    </citation>
    <scope>NUCLEOTIDE SEQUENCE [LARGE SCALE GENOMIC DNA]</scope>
    <source>
        <strain evidence="2">IBT 29525</strain>
    </source>
</reference>
<keyword evidence="2" id="KW-1185">Reference proteome</keyword>